<dbReference type="InterPro" id="IPR050721">
    <property type="entry name" value="Trk_Ktr_HKT_K-transport"/>
</dbReference>
<gene>
    <name evidence="4" type="ORF">H6F44_02860</name>
</gene>
<comment type="caution">
    <text evidence="4">The sequence shown here is derived from an EMBL/GenBank/DDBJ whole genome shotgun (WGS) entry which is preliminary data.</text>
</comment>
<accession>A0A926UPZ8</accession>
<dbReference type="Proteomes" id="UP000631421">
    <property type="component" value="Unassembled WGS sequence"/>
</dbReference>
<dbReference type="InterPro" id="IPR006037">
    <property type="entry name" value="RCK_C"/>
</dbReference>
<feature type="domain" description="RCK C-terminal" evidence="3">
    <location>
        <begin position="658"/>
        <end position="746"/>
    </location>
</feature>
<evidence type="ECO:0000313" key="5">
    <source>
        <dbReference type="Proteomes" id="UP000631421"/>
    </source>
</evidence>
<dbReference type="Gene3D" id="3.40.50.720">
    <property type="entry name" value="NAD(P)-binding Rossmann-like Domain"/>
    <property type="match status" value="2"/>
</dbReference>
<proteinExistence type="predicted"/>
<dbReference type="SUPFAM" id="SSF51735">
    <property type="entry name" value="NAD(P)-binding Rossmann-fold domains"/>
    <property type="match status" value="2"/>
</dbReference>
<feature type="transmembrane region" description="Helical" evidence="1">
    <location>
        <begin position="419"/>
        <end position="439"/>
    </location>
</feature>
<feature type="domain" description="RCK N-terminal" evidence="2">
    <location>
        <begin position="144"/>
        <end position="270"/>
    </location>
</feature>
<dbReference type="PROSITE" id="PS51201">
    <property type="entry name" value="RCK_N"/>
    <property type="match status" value="1"/>
</dbReference>
<evidence type="ECO:0000259" key="2">
    <source>
        <dbReference type="PROSITE" id="PS51201"/>
    </source>
</evidence>
<sequence>MRSLALLLKNCLLDSNIKVNVTVRQKRKELHILLESTYFGERQLLMQSVKQCFQDCSHDFQDFDIRKYDAVRVYGFFYGQPLPEWIELIQLSHHSIGSNNPLAEPLGRYSDATLAKSSGVESDDYALNQAAAPVKEPEEKSVICDRFIVCGLGSLGQHAVFNLHKFAYREYSVKICAVDRVQPELTEFDNFAELLDQEIIIGDCRRSDVLSKAGIHDCRAILLVTSNENVNIEAAITARRLNPSLHIVVRSSRQNLNQLLKEQLGNFVALDPVDLPAAAFAVAGIGEGTLGLFQIGDRKLRVVECTLTDDNYRFLRTPAYLLHKKNSRMLSISGQANDRLFFQWQPEQVMQVGDKIAFIECVDQDLMTTQQRNVEFIAAPLSPWQRLRQIVGRINQAVFWQTQWRKLKTWFKSERSRQLVFWGLITAFLLWVISAIVLFTNVPNISWQKAISASMVLLLGGFGDVFGGLEEDKVPFWIVIYCLSITLVSLLFLLGIVGLIADQILSSKFEFFKRSLPLPTRDHIVLIGFGRLGQRIADLLFKLKMPMIIVSENPHDSDLITKVPWMTGNIIQELSKANLSKAKSVISVTDDQMLNLEAALLAREANKHQQQPINLAIRTYDRYFSENLSELLPSSQSFCAYALSAEAFAGAAFGENMLSLFRLNQRTVLVAEYEISADDTLVGKNLSQIAYGYTVVPVYLKKAKPKADGVSDFFMPSDDEVMNVGDRLTVLASISGLRRIELGNLHLPKRWQLRAKPPLNSSVLLDAGNKLKNISGCDLDLARRFMDSLPAAIELPMYDTQAYRLGQILIRLLPIKIYPI</sequence>
<dbReference type="EMBL" id="JACJPY010000005">
    <property type="protein sequence ID" value="MBD2149070.1"/>
    <property type="molecule type" value="Genomic_DNA"/>
</dbReference>
<keyword evidence="5" id="KW-1185">Reference proteome</keyword>
<evidence type="ECO:0000256" key="1">
    <source>
        <dbReference type="SAM" id="Phobius"/>
    </source>
</evidence>
<reference evidence="4" key="1">
    <citation type="journal article" date="2015" name="ISME J.">
        <title>Draft Genome Sequence of Streptomyces incarnatus NRRL8089, which Produces the Nucleoside Antibiotic Sinefungin.</title>
        <authorList>
            <person name="Oshima K."/>
            <person name="Hattori M."/>
            <person name="Shimizu H."/>
            <person name="Fukuda K."/>
            <person name="Nemoto M."/>
            <person name="Inagaki K."/>
            <person name="Tamura T."/>
        </authorList>
    </citation>
    <scope>NUCLEOTIDE SEQUENCE</scope>
    <source>
        <strain evidence="4">FACHB-1277</strain>
    </source>
</reference>
<dbReference type="GO" id="GO:0008324">
    <property type="term" value="F:monoatomic cation transmembrane transporter activity"/>
    <property type="evidence" value="ECO:0007669"/>
    <property type="project" value="InterPro"/>
</dbReference>
<evidence type="ECO:0000259" key="3">
    <source>
        <dbReference type="PROSITE" id="PS51202"/>
    </source>
</evidence>
<dbReference type="PANTHER" id="PTHR43833">
    <property type="entry name" value="POTASSIUM CHANNEL PROTEIN 2-RELATED-RELATED"/>
    <property type="match status" value="1"/>
</dbReference>
<keyword evidence="1" id="KW-1133">Transmembrane helix</keyword>
<name>A0A926UPZ8_9CYAN</name>
<dbReference type="InterPro" id="IPR003148">
    <property type="entry name" value="RCK_N"/>
</dbReference>
<protein>
    <submittedName>
        <fullName evidence="4">NAD-binding protein</fullName>
    </submittedName>
</protein>
<reference evidence="4" key="2">
    <citation type="submission" date="2020-08" db="EMBL/GenBank/DDBJ databases">
        <authorList>
            <person name="Chen M."/>
            <person name="Teng W."/>
            <person name="Zhao L."/>
            <person name="Hu C."/>
            <person name="Zhou Y."/>
            <person name="Han B."/>
            <person name="Song L."/>
            <person name="Shu W."/>
        </authorList>
    </citation>
    <scope>NUCLEOTIDE SEQUENCE</scope>
    <source>
        <strain evidence="4">FACHB-1277</strain>
    </source>
</reference>
<dbReference type="AlphaFoldDB" id="A0A926UPZ8"/>
<keyword evidence="1" id="KW-0812">Transmembrane</keyword>
<feature type="transmembrane region" description="Helical" evidence="1">
    <location>
        <begin position="475"/>
        <end position="501"/>
    </location>
</feature>
<dbReference type="InterPro" id="IPR036291">
    <property type="entry name" value="NAD(P)-bd_dom_sf"/>
</dbReference>
<evidence type="ECO:0000313" key="4">
    <source>
        <dbReference type="EMBL" id="MBD2149070.1"/>
    </source>
</evidence>
<keyword evidence="1" id="KW-0472">Membrane</keyword>
<dbReference type="PROSITE" id="PS51202">
    <property type="entry name" value="RCK_C"/>
    <property type="match status" value="1"/>
</dbReference>
<dbReference type="RefSeq" id="WP_190349402.1">
    <property type="nucleotide sequence ID" value="NZ_JACJPY010000005.1"/>
</dbReference>
<feature type="transmembrane region" description="Helical" evidence="1">
    <location>
        <begin position="451"/>
        <end position="469"/>
    </location>
</feature>
<dbReference type="PANTHER" id="PTHR43833:SF11">
    <property type="entry name" value="VOLTAGE-GATED POTASSIUM CHANNEL KCH"/>
    <property type="match status" value="1"/>
</dbReference>
<dbReference type="GO" id="GO:0006813">
    <property type="term" value="P:potassium ion transport"/>
    <property type="evidence" value="ECO:0007669"/>
    <property type="project" value="InterPro"/>
</dbReference>
<dbReference type="Pfam" id="PF02254">
    <property type="entry name" value="TrkA_N"/>
    <property type="match status" value="2"/>
</dbReference>
<organism evidence="4 5">
    <name type="scientific">Pseudanabaena cinerea FACHB-1277</name>
    <dbReference type="NCBI Taxonomy" id="2949581"/>
    <lineage>
        <taxon>Bacteria</taxon>
        <taxon>Bacillati</taxon>
        <taxon>Cyanobacteriota</taxon>
        <taxon>Cyanophyceae</taxon>
        <taxon>Pseudanabaenales</taxon>
        <taxon>Pseudanabaenaceae</taxon>
        <taxon>Pseudanabaena</taxon>
        <taxon>Pseudanabaena cinerea</taxon>
    </lineage>
</organism>